<dbReference type="Proteomes" id="UP000249886">
    <property type="component" value="Unassembled WGS sequence"/>
</dbReference>
<evidence type="ECO:0000259" key="3">
    <source>
        <dbReference type="PROSITE" id="PS50966"/>
    </source>
</evidence>
<evidence type="ECO:0000313" key="5">
    <source>
        <dbReference type="Proteomes" id="UP000249886"/>
    </source>
</evidence>
<dbReference type="InterPro" id="IPR007527">
    <property type="entry name" value="Znf_SWIM"/>
</dbReference>
<name>A0A6H9XSA4_9CORY</name>
<accession>A0A6H9XSA4</accession>
<dbReference type="EMBL" id="UARK01000032">
    <property type="protein sequence ID" value="SPW31851.1"/>
    <property type="molecule type" value="Genomic_DNA"/>
</dbReference>
<comment type="caution">
    <text evidence="4">The sequence shown here is derived from an EMBL/GenBank/DDBJ whole genome shotgun (WGS) entry which is preliminary data.</text>
</comment>
<evidence type="ECO:0000256" key="2">
    <source>
        <dbReference type="SAM" id="MobiDB-lite"/>
    </source>
</evidence>
<dbReference type="PROSITE" id="PS50966">
    <property type="entry name" value="ZF_SWIM"/>
    <property type="match status" value="1"/>
</dbReference>
<evidence type="ECO:0000313" key="4">
    <source>
        <dbReference type="EMBL" id="SPW31851.1"/>
    </source>
</evidence>
<proteinExistence type="predicted"/>
<evidence type="ECO:0000256" key="1">
    <source>
        <dbReference type="PROSITE-ProRule" id="PRU00325"/>
    </source>
</evidence>
<keyword evidence="1" id="KW-0479">Metal-binding</keyword>
<dbReference type="RefSeq" id="WP_005527529.1">
    <property type="nucleotide sequence ID" value="NZ_CP050134.2"/>
</dbReference>
<dbReference type="GeneID" id="84574916"/>
<feature type="domain" description="SWIM-type" evidence="3">
    <location>
        <begin position="48"/>
        <end position="85"/>
    </location>
</feature>
<keyword evidence="1" id="KW-0863">Zinc-finger</keyword>
<reference evidence="4 5" key="1">
    <citation type="submission" date="2018-06" db="EMBL/GenBank/DDBJ databases">
        <authorList>
            <consortium name="Pathogen Informatics"/>
            <person name="Doyle S."/>
        </authorList>
    </citation>
    <scope>NUCLEOTIDE SEQUENCE [LARGE SCALE GENOMIC DNA]</scope>
    <source>
        <strain evidence="4 5">NCTC10254</strain>
    </source>
</reference>
<organism evidence="4 5">
    <name type="scientific">Corynebacterium matruchotii</name>
    <dbReference type="NCBI Taxonomy" id="43768"/>
    <lineage>
        <taxon>Bacteria</taxon>
        <taxon>Bacillati</taxon>
        <taxon>Actinomycetota</taxon>
        <taxon>Actinomycetes</taxon>
        <taxon>Mycobacteriales</taxon>
        <taxon>Corynebacteriaceae</taxon>
        <taxon>Corynebacterium</taxon>
    </lineage>
</organism>
<sequence>MSATPLPSLAPGVSADALAVIPSRLLKRAEKLAAGSDSWQVTLVDDGFRVEVGTTTVTYVEDKFECSCLISPKCAHIGAVCMAAPIAAEAEDSTEPSAGGVDKPAADKTTTDTDSAAQAAWAKKLPAVADIAGCVSQAQDITSAICDQGLANLSARFHMQLLALVRTTRVVGLPRLERAITALATLSQDARVGKPVARGEVARQLFAVAMVAHLLDRDPRDRDAIGAARRAYKPLELSGAQNATFIPLYAEPIVTTSGFAGMSITLCTRGGDMFSITKTPPGDASAVPTIWYGPVRLGDMHCSHAHLARHMLLMSGGKGSADGRIGSGKGVRAALGQEVSLELIRSLSLPGDLSLVSGVVCDATLKELSLNTREGIVTVNFSAAARRTNIRNLVNLILATNPDDRGVTCLIHGSEVVCLWPEDNWLQLKPEQGGRIFPGLDSVSAVAGAPVDAQQQTDFAAPPTRGVSDVLTVWLERCALGGRSAIRTHHAACAADVRLLNDAGAPYAAELLQRFVTDPTPRHGLSLVAYLQS</sequence>
<protein>
    <recommendedName>
        <fullName evidence="3">SWIM-type domain-containing protein</fullName>
    </recommendedName>
</protein>
<gene>
    <name evidence="4" type="ORF">NCTC10254_02257</name>
</gene>
<keyword evidence="1" id="KW-0862">Zinc</keyword>
<dbReference type="GO" id="GO:0008270">
    <property type="term" value="F:zinc ion binding"/>
    <property type="evidence" value="ECO:0007669"/>
    <property type="project" value="UniProtKB-KW"/>
</dbReference>
<feature type="region of interest" description="Disordered" evidence="2">
    <location>
        <begin position="92"/>
        <end position="113"/>
    </location>
</feature>
<dbReference type="AlphaFoldDB" id="A0A6H9XSA4"/>